<dbReference type="EMBL" id="MUBC01000019">
    <property type="protein sequence ID" value="ONM43934.1"/>
    <property type="molecule type" value="Genomic_DNA"/>
</dbReference>
<dbReference type="AlphaFoldDB" id="A0A1S8DEW2"/>
<evidence type="ECO:0000256" key="1">
    <source>
        <dbReference type="SAM" id="MobiDB-lite"/>
    </source>
</evidence>
<organism evidence="2 3">
    <name type="scientific">Halopseudomonas pachastrellae</name>
    <dbReference type="NCBI Taxonomy" id="254161"/>
    <lineage>
        <taxon>Bacteria</taxon>
        <taxon>Pseudomonadati</taxon>
        <taxon>Pseudomonadota</taxon>
        <taxon>Gammaproteobacteria</taxon>
        <taxon>Pseudomonadales</taxon>
        <taxon>Pseudomonadaceae</taxon>
        <taxon>Halopseudomonas</taxon>
    </lineage>
</organism>
<proteinExistence type="predicted"/>
<dbReference type="STRING" id="254161.SAMN05216256_10149"/>
<protein>
    <submittedName>
        <fullName evidence="2">Uncharacterized protein</fullName>
    </submittedName>
</protein>
<name>A0A1S8DEW2_9GAMM</name>
<feature type="compositionally biased region" description="Polar residues" evidence="1">
    <location>
        <begin position="8"/>
        <end position="29"/>
    </location>
</feature>
<keyword evidence="3" id="KW-1185">Reference proteome</keyword>
<accession>A0A1S8DEW2</accession>
<evidence type="ECO:0000313" key="2">
    <source>
        <dbReference type="EMBL" id="ONM43934.1"/>
    </source>
</evidence>
<dbReference type="RefSeq" id="WP_139056973.1">
    <property type="nucleotide sequence ID" value="NZ_FOUD01000001.1"/>
</dbReference>
<sequence>MRLDGFNPYSSLPERSSRAVANTSGNSAPASVPGNEQAGVAANRLPSAQVVPSSAPTAEYIPARRESYEPVYGRANQALASYQNTANMAADSAVDTLAGIDVYA</sequence>
<feature type="region of interest" description="Disordered" evidence="1">
    <location>
        <begin position="1"/>
        <end position="55"/>
    </location>
</feature>
<dbReference type="Proteomes" id="UP000242847">
    <property type="component" value="Unassembled WGS sequence"/>
</dbReference>
<gene>
    <name evidence="2" type="ORF">BXT89_10070</name>
</gene>
<evidence type="ECO:0000313" key="3">
    <source>
        <dbReference type="Proteomes" id="UP000242847"/>
    </source>
</evidence>
<comment type="caution">
    <text evidence="2">The sequence shown here is derived from an EMBL/GenBank/DDBJ whole genome shotgun (WGS) entry which is preliminary data.</text>
</comment>
<reference evidence="2 3" key="1">
    <citation type="submission" date="2017-01" db="EMBL/GenBank/DDBJ databases">
        <title>Draft genome sequence of Pseudomonas pachastrellae type strain CCUG 46540T from a deep sea.</title>
        <authorList>
            <person name="Gomila M."/>
            <person name="Mulet M."/>
            <person name="Lalucat J."/>
            <person name="Garcia-Valdes E."/>
        </authorList>
    </citation>
    <scope>NUCLEOTIDE SEQUENCE [LARGE SCALE GENOMIC DNA]</scope>
    <source>
        <strain evidence="2 3">CCUG 46540</strain>
    </source>
</reference>
<dbReference type="OrthoDB" id="6895276at2"/>